<evidence type="ECO:0008006" key="5">
    <source>
        <dbReference type="Google" id="ProtNLM"/>
    </source>
</evidence>
<evidence type="ECO:0000256" key="2">
    <source>
        <dbReference type="SAM" id="SignalP"/>
    </source>
</evidence>
<evidence type="ECO:0000313" key="3">
    <source>
        <dbReference type="EMBL" id="OAE26733.1"/>
    </source>
</evidence>
<protein>
    <recommendedName>
        <fullName evidence="5">Major facilitator superfamily (MFS) profile domain-containing protein</fullName>
    </recommendedName>
</protein>
<accession>A0A176W295</accession>
<dbReference type="Gene3D" id="1.20.1250.20">
    <property type="entry name" value="MFS general substrate transporter like domains"/>
    <property type="match status" value="1"/>
</dbReference>
<dbReference type="InterPro" id="IPR036259">
    <property type="entry name" value="MFS_trans_sf"/>
</dbReference>
<feature type="signal peptide" evidence="2">
    <location>
        <begin position="1"/>
        <end position="22"/>
    </location>
</feature>
<keyword evidence="1" id="KW-1133">Transmembrane helix</keyword>
<evidence type="ECO:0000313" key="4">
    <source>
        <dbReference type="Proteomes" id="UP000077202"/>
    </source>
</evidence>
<keyword evidence="1" id="KW-0472">Membrane</keyword>
<keyword evidence="2" id="KW-0732">Signal</keyword>
<organism evidence="3 4">
    <name type="scientific">Marchantia polymorpha subsp. ruderalis</name>
    <dbReference type="NCBI Taxonomy" id="1480154"/>
    <lineage>
        <taxon>Eukaryota</taxon>
        <taxon>Viridiplantae</taxon>
        <taxon>Streptophyta</taxon>
        <taxon>Embryophyta</taxon>
        <taxon>Marchantiophyta</taxon>
        <taxon>Marchantiopsida</taxon>
        <taxon>Marchantiidae</taxon>
        <taxon>Marchantiales</taxon>
        <taxon>Marchantiaceae</taxon>
        <taxon>Marchantia</taxon>
    </lineage>
</organism>
<proteinExistence type="predicted"/>
<reference evidence="3" key="1">
    <citation type="submission" date="2016-03" db="EMBL/GenBank/DDBJ databases">
        <title>Mechanisms controlling the formation of the plant cell surface in tip-growing cells are functionally conserved among land plants.</title>
        <authorList>
            <person name="Honkanen S."/>
            <person name="Jones V.A."/>
            <person name="Morieri G."/>
            <person name="Champion C."/>
            <person name="Hetherington A.J."/>
            <person name="Kelly S."/>
            <person name="Saint-Marcoux D."/>
            <person name="Proust H."/>
            <person name="Prescott H."/>
            <person name="Dolan L."/>
        </authorList>
    </citation>
    <scope>NUCLEOTIDE SEQUENCE [LARGE SCALE GENOMIC DNA]</scope>
    <source>
        <tissue evidence="3">Whole gametophyte</tissue>
    </source>
</reference>
<dbReference type="SUPFAM" id="SSF103473">
    <property type="entry name" value="MFS general substrate transporter"/>
    <property type="match status" value="1"/>
</dbReference>
<sequence>MLRGRQLSMAAFPATLLTFSHCDVNTAVSRRDSCSNATWDVFVICSVDNPCWKEAQVVDSSILIELSVSDSLVTRDGTRNYKGEPANKQRTGGYRVLPFIFSAEFAERTAFFGVTVNIITYLFTVKHIHLADAANMVTNFLGASYVFTLVGGFLADTFIGRYWTIVIFILVQTLVRIQLLYLAKSKSRFTQSSYANYQMHQLILLELEPTSKGCIPLHDHLNIHCAAFLLNAT</sequence>
<feature type="chain" id="PRO_5008052225" description="Major facilitator superfamily (MFS) profile domain-containing protein" evidence="2">
    <location>
        <begin position="23"/>
        <end position="233"/>
    </location>
</feature>
<name>A0A176W295_MARPO</name>
<dbReference type="Proteomes" id="UP000077202">
    <property type="component" value="Unassembled WGS sequence"/>
</dbReference>
<evidence type="ECO:0000256" key="1">
    <source>
        <dbReference type="SAM" id="Phobius"/>
    </source>
</evidence>
<gene>
    <name evidence="3" type="ORF">AXG93_2471s1010</name>
</gene>
<feature type="transmembrane region" description="Helical" evidence="1">
    <location>
        <begin position="136"/>
        <end position="155"/>
    </location>
</feature>
<dbReference type="PANTHER" id="PTHR11654">
    <property type="entry name" value="OLIGOPEPTIDE TRANSPORTER-RELATED"/>
    <property type="match status" value="1"/>
</dbReference>
<comment type="caution">
    <text evidence="3">The sequence shown here is derived from an EMBL/GenBank/DDBJ whole genome shotgun (WGS) entry which is preliminary data.</text>
</comment>
<keyword evidence="1" id="KW-0812">Transmembrane</keyword>
<dbReference type="AlphaFoldDB" id="A0A176W295"/>
<dbReference type="EMBL" id="LVLJ01002120">
    <property type="protein sequence ID" value="OAE26733.1"/>
    <property type="molecule type" value="Genomic_DNA"/>
</dbReference>
<feature type="transmembrane region" description="Helical" evidence="1">
    <location>
        <begin position="105"/>
        <end position="124"/>
    </location>
</feature>
<feature type="transmembrane region" description="Helical" evidence="1">
    <location>
        <begin position="161"/>
        <end position="183"/>
    </location>
</feature>
<keyword evidence="4" id="KW-1185">Reference proteome</keyword>